<organism evidence="6 7">
    <name type="scientific">Rhinolophus ferrumequinum</name>
    <name type="common">Greater horseshoe bat</name>
    <dbReference type="NCBI Taxonomy" id="59479"/>
    <lineage>
        <taxon>Eukaryota</taxon>
        <taxon>Metazoa</taxon>
        <taxon>Chordata</taxon>
        <taxon>Craniata</taxon>
        <taxon>Vertebrata</taxon>
        <taxon>Euteleostomi</taxon>
        <taxon>Mammalia</taxon>
        <taxon>Eutheria</taxon>
        <taxon>Laurasiatheria</taxon>
        <taxon>Chiroptera</taxon>
        <taxon>Yinpterochiroptera</taxon>
        <taxon>Rhinolophoidea</taxon>
        <taxon>Rhinolophidae</taxon>
        <taxon>Rhinolophinae</taxon>
        <taxon>Rhinolophus</taxon>
    </lineage>
</organism>
<dbReference type="GO" id="GO:0005524">
    <property type="term" value="F:ATP binding"/>
    <property type="evidence" value="ECO:0007669"/>
    <property type="project" value="UniProtKB-KW"/>
</dbReference>
<dbReference type="Gene3D" id="3.30.420.40">
    <property type="match status" value="2"/>
</dbReference>
<dbReference type="PANTHER" id="PTHR11937">
    <property type="entry name" value="ACTIN"/>
    <property type="match status" value="1"/>
</dbReference>
<evidence type="ECO:0000313" key="7">
    <source>
        <dbReference type="Proteomes" id="UP000585614"/>
    </source>
</evidence>
<dbReference type="PRINTS" id="PR00190">
    <property type="entry name" value="ACTIN"/>
</dbReference>
<keyword evidence="5" id="KW-0206">Cytoskeleton</keyword>
<evidence type="ECO:0000256" key="4">
    <source>
        <dbReference type="ARBA" id="ARBA00022840"/>
    </source>
</evidence>
<evidence type="ECO:0000256" key="5">
    <source>
        <dbReference type="ARBA" id="ARBA00023212"/>
    </source>
</evidence>
<protein>
    <submittedName>
        <fullName evidence="6">Uncharacterized protein</fullName>
    </submittedName>
</protein>
<sequence length="120" mass="13325">MWVTRPRASDILTLKYPIEHGIITNWDSGEHLWHHCNELRVAPEEHAVLLPQALLNPKASREKVTQITFQTFNTLAMYVATQAVLSSYASGCPTGIVIDSRDGVTHTVLIYQGTPCPTPS</sequence>
<evidence type="ECO:0000256" key="2">
    <source>
        <dbReference type="ARBA" id="ARBA00022490"/>
    </source>
</evidence>
<name>A0A7J7W859_RHIFE</name>
<keyword evidence="2" id="KW-0963">Cytoplasm</keyword>
<dbReference type="Proteomes" id="UP000585614">
    <property type="component" value="Unassembled WGS sequence"/>
</dbReference>
<reference evidence="6 7" key="1">
    <citation type="journal article" date="2020" name="Nature">
        <title>Six reference-quality genomes reveal evolution of bat adaptations.</title>
        <authorList>
            <person name="Jebb D."/>
            <person name="Huang Z."/>
            <person name="Pippel M."/>
            <person name="Hughes G.M."/>
            <person name="Lavrichenko K."/>
            <person name="Devanna P."/>
            <person name="Winkler S."/>
            <person name="Jermiin L.S."/>
            <person name="Skirmuntt E.C."/>
            <person name="Katzourakis A."/>
            <person name="Burkitt-Gray L."/>
            <person name="Ray D.A."/>
            <person name="Sullivan K.A.M."/>
            <person name="Roscito J.G."/>
            <person name="Kirilenko B.M."/>
            <person name="Davalos L.M."/>
            <person name="Corthals A.P."/>
            <person name="Power M.L."/>
            <person name="Jones G."/>
            <person name="Ransome R.D."/>
            <person name="Dechmann D.K.N."/>
            <person name="Locatelli A.G."/>
            <person name="Puechmaille S.J."/>
            <person name="Fedrigo O."/>
            <person name="Jarvis E.D."/>
            <person name="Hiller M."/>
            <person name="Vernes S.C."/>
            <person name="Myers E.W."/>
            <person name="Teeling E.C."/>
        </authorList>
    </citation>
    <scope>NUCLEOTIDE SEQUENCE [LARGE SCALE GENOMIC DNA]</scope>
    <source>
        <strain evidence="6">MRhiFer1</strain>
        <tissue evidence="6">Lung</tissue>
    </source>
</reference>
<dbReference type="InterPro" id="IPR043129">
    <property type="entry name" value="ATPase_NBD"/>
</dbReference>
<keyword evidence="3" id="KW-0547">Nucleotide-binding</keyword>
<dbReference type="FunFam" id="3.30.420.40:FF:000148">
    <property type="entry name" value="Actin, alpha skeletal muscle"/>
    <property type="match status" value="1"/>
</dbReference>
<proteinExistence type="predicted"/>
<dbReference type="SUPFAM" id="SSF53067">
    <property type="entry name" value="Actin-like ATPase domain"/>
    <property type="match status" value="1"/>
</dbReference>
<gene>
    <name evidence="6" type="ORF">mRhiFer1_008158</name>
</gene>
<dbReference type="GO" id="GO:0005856">
    <property type="term" value="C:cytoskeleton"/>
    <property type="evidence" value="ECO:0007669"/>
    <property type="project" value="UniProtKB-SubCell"/>
</dbReference>
<dbReference type="Pfam" id="PF00022">
    <property type="entry name" value="Actin"/>
    <property type="match status" value="1"/>
</dbReference>
<comment type="caution">
    <text evidence="6">The sequence shown here is derived from an EMBL/GenBank/DDBJ whole genome shotgun (WGS) entry which is preliminary data.</text>
</comment>
<evidence type="ECO:0000256" key="1">
    <source>
        <dbReference type="ARBA" id="ARBA00004245"/>
    </source>
</evidence>
<accession>A0A7J7W859</accession>
<dbReference type="AlphaFoldDB" id="A0A7J7W859"/>
<dbReference type="InterPro" id="IPR004000">
    <property type="entry name" value="Actin"/>
</dbReference>
<evidence type="ECO:0000256" key="3">
    <source>
        <dbReference type="ARBA" id="ARBA00022741"/>
    </source>
</evidence>
<keyword evidence="4" id="KW-0067">ATP-binding</keyword>
<comment type="subcellular location">
    <subcellularLocation>
        <location evidence="1">Cytoplasm</location>
        <location evidence="1">Cytoskeleton</location>
    </subcellularLocation>
</comment>
<evidence type="ECO:0000313" key="6">
    <source>
        <dbReference type="EMBL" id="KAF6333398.1"/>
    </source>
</evidence>
<dbReference type="EMBL" id="JACAGC010000011">
    <property type="protein sequence ID" value="KAF6333398.1"/>
    <property type="molecule type" value="Genomic_DNA"/>
</dbReference>